<dbReference type="InterPro" id="IPR039426">
    <property type="entry name" value="TonB-dep_rcpt-like"/>
</dbReference>
<evidence type="ECO:0000256" key="4">
    <source>
        <dbReference type="ARBA" id="ARBA00022692"/>
    </source>
</evidence>
<dbReference type="NCBIfam" id="TIGR04057">
    <property type="entry name" value="SusC_RagA_signa"/>
    <property type="match status" value="1"/>
</dbReference>
<dbReference type="Proteomes" id="UP000184543">
    <property type="component" value="Unassembled WGS sequence"/>
</dbReference>
<dbReference type="InterPro" id="IPR012910">
    <property type="entry name" value="Plug_dom"/>
</dbReference>
<evidence type="ECO:0000256" key="7">
    <source>
        <dbReference type="ARBA" id="ARBA00023237"/>
    </source>
</evidence>
<dbReference type="Pfam" id="PF00593">
    <property type="entry name" value="TonB_dep_Rec_b-barrel"/>
    <property type="match status" value="1"/>
</dbReference>
<proteinExistence type="inferred from homology"/>
<evidence type="ECO:0000313" key="14">
    <source>
        <dbReference type="Proteomes" id="UP000184543"/>
    </source>
</evidence>
<dbReference type="Pfam" id="PF07715">
    <property type="entry name" value="Plug"/>
    <property type="match status" value="1"/>
</dbReference>
<keyword evidence="10" id="KW-0732">Signal</keyword>
<evidence type="ECO:0000313" key="13">
    <source>
        <dbReference type="EMBL" id="SHI65836.1"/>
    </source>
</evidence>
<dbReference type="InterPro" id="IPR023996">
    <property type="entry name" value="TonB-dep_OMP_SusC/RagA"/>
</dbReference>
<dbReference type="EMBL" id="FQYU01000001">
    <property type="protein sequence ID" value="SHI65836.1"/>
    <property type="molecule type" value="Genomic_DNA"/>
</dbReference>
<evidence type="ECO:0000256" key="3">
    <source>
        <dbReference type="ARBA" id="ARBA00022452"/>
    </source>
</evidence>
<evidence type="ECO:0000259" key="12">
    <source>
        <dbReference type="Pfam" id="PF07715"/>
    </source>
</evidence>
<dbReference type="InterPro" id="IPR023997">
    <property type="entry name" value="TonB-dep_OMP_SusC/RagA_CS"/>
</dbReference>
<dbReference type="InterPro" id="IPR037066">
    <property type="entry name" value="Plug_dom_sf"/>
</dbReference>
<dbReference type="SUPFAM" id="SSF56935">
    <property type="entry name" value="Porins"/>
    <property type="match status" value="1"/>
</dbReference>
<organism evidence="13 14">
    <name type="scientific">Pseudozobellia thermophila</name>
    <dbReference type="NCBI Taxonomy" id="192903"/>
    <lineage>
        <taxon>Bacteria</taxon>
        <taxon>Pseudomonadati</taxon>
        <taxon>Bacteroidota</taxon>
        <taxon>Flavobacteriia</taxon>
        <taxon>Flavobacteriales</taxon>
        <taxon>Flavobacteriaceae</taxon>
        <taxon>Pseudozobellia</taxon>
    </lineage>
</organism>
<dbReference type="InterPro" id="IPR036942">
    <property type="entry name" value="Beta-barrel_TonB_sf"/>
</dbReference>
<feature type="domain" description="TonB-dependent receptor plug" evidence="12">
    <location>
        <begin position="114"/>
        <end position="220"/>
    </location>
</feature>
<dbReference type="Pfam" id="PF13715">
    <property type="entry name" value="CarbopepD_reg_2"/>
    <property type="match status" value="1"/>
</dbReference>
<evidence type="ECO:0000256" key="6">
    <source>
        <dbReference type="ARBA" id="ARBA00023136"/>
    </source>
</evidence>
<feature type="signal peptide" evidence="10">
    <location>
        <begin position="1"/>
        <end position="23"/>
    </location>
</feature>
<evidence type="ECO:0000259" key="11">
    <source>
        <dbReference type="Pfam" id="PF00593"/>
    </source>
</evidence>
<comment type="subcellular location">
    <subcellularLocation>
        <location evidence="1 8">Cell outer membrane</location>
        <topology evidence="1 8">Multi-pass membrane protein</topology>
    </subcellularLocation>
</comment>
<keyword evidence="6 8" id="KW-0472">Membrane</keyword>
<gene>
    <name evidence="13" type="ORF">SAMN04488513_101917</name>
</gene>
<dbReference type="OrthoDB" id="9768177at2"/>
<keyword evidence="7 8" id="KW-0998">Cell outer membrane</keyword>
<name>A0A1M6CXW2_9FLAO</name>
<dbReference type="SUPFAM" id="SSF49464">
    <property type="entry name" value="Carboxypeptidase regulatory domain-like"/>
    <property type="match status" value="1"/>
</dbReference>
<keyword evidence="5 9" id="KW-0798">TonB box</keyword>
<reference evidence="14" key="1">
    <citation type="submission" date="2016-11" db="EMBL/GenBank/DDBJ databases">
        <authorList>
            <person name="Varghese N."/>
            <person name="Submissions S."/>
        </authorList>
    </citation>
    <scope>NUCLEOTIDE SEQUENCE [LARGE SCALE GENOMIC DNA]</scope>
    <source>
        <strain evidence="14">DSM 19858</strain>
    </source>
</reference>
<dbReference type="PROSITE" id="PS52016">
    <property type="entry name" value="TONB_DEPENDENT_REC_3"/>
    <property type="match status" value="1"/>
</dbReference>
<dbReference type="GO" id="GO:0009279">
    <property type="term" value="C:cell outer membrane"/>
    <property type="evidence" value="ECO:0007669"/>
    <property type="project" value="UniProtKB-SubCell"/>
</dbReference>
<feature type="domain" description="TonB-dependent receptor-like beta-barrel" evidence="11">
    <location>
        <begin position="401"/>
        <end position="938"/>
    </location>
</feature>
<evidence type="ECO:0000256" key="8">
    <source>
        <dbReference type="PROSITE-ProRule" id="PRU01360"/>
    </source>
</evidence>
<dbReference type="STRING" id="192903.SAMN04488513_101917"/>
<dbReference type="Gene3D" id="2.40.170.20">
    <property type="entry name" value="TonB-dependent receptor, beta-barrel domain"/>
    <property type="match status" value="1"/>
</dbReference>
<dbReference type="Gene3D" id="2.60.40.1120">
    <property type="entry name" value="Carboxypeptidase-like, regulatory domain"/>
    <property type="match status" value="1"/>
</dbReference>
<keyword evidence="4 8" id="KW-0812">Transmembrane</keyword>
<evidence type="ECO:0000256" key="10">
    <source>
        <dbReference type="SAM" id="SignalP"/>
    </source>
</evidence>
<evidence type="ECO:0000256" key="5">
    <source>
        <dbReference type="ARBA" id="ARBA00023077"/>
    </source>
</evidence>
<evidence type="ECO:0000256" key="9">
    <source>
        <dbReference type="RuleBase" id="RU003357"/>
    </source>
</evidence>
<accession>A0A1M6CXW2</accession>
<feature type="chain" id="PRO_5012319282" evidence="10">
    <location>
        <begin position="24"/>
        <end position="1005"/>
    </location>
</feature>
<dbReference type="InterPro" id="IPR008969">
    <property type="entry name" value="CarboxyPept-like_regulatory"/>
</dbReference>
<dbReference type="InterPro" id="IPR000531">
    <property type="entry name" value="Beta-barrel_TonB"/>
</dbReference>
<dbReference type="AlphaFoldDB" id="A0A1M6CXW2"/>
<sequence>MKITLLKNLLMLGAFLCLGLAQAQEISGTVSDASGPLPGASVVVKGTTNGTQTDFDGNYTISGVEDGAVLAFSYIGYKGQEITVAGQSTIDVVLEEDAQALEEVVIVGYGSQQKKEITTAVTSVSSEDFNQGTVNDPTQLLQGKVAGLTIVNKGGDPNTNGTVRLRGISTIGGNQEPLVVIDGVLGGSLNNVDPNDIENITVLKDGSAAAIYGTRGSAGVILVTTKSGKVGQPLQLTYNGQFATSSIANQIDIMNAQEFLATGGNDLGSDTDWVDEVTQTGYSHVHNIAAVGGTDDVAYRVSGNFRKLDGILYNSGFKQLNARTNLTARLFDDKLKVDFNSALTRRDSKYGFNEALRYAITYNPTAPVYGKDAPFPFASSQYGGFFETLGLFDSFNPASIARQSQNDATTNTINYSMNFNYRLTDNLAANVNFATQNIKKNRSQYYPTTALYLGNAVSPTTRGLANFLTEETRFDLFEGYATYNNTIGEDISFTVTGGYSFQETDYNNVFFQLGDFPPGVSFDFRNSIESSQDLSEAGRITANSDRRDGDRIVAFFGRLNATFDDAIYLNASLRREGSSRFGSENQWGLFPAVAVGADLNKYLELDNVNLLKARIGYGVTGAIPPEVGLFATTYALNPGTSGSDGSSTGQGNRAPNPDLKWEEKAELNFGVEFATDRLSATLDLYTRNIDDFISLVNVDAALFGGIDTRYENAGQLKTNGLEFTVNYDVAKKENFSYNTGLIFSTYKTTLEKNPQGDQVIANLGSPGQNNTSVILVREGEEVGQIWGPVFTGEVDANGTPILEDVNGDGEVITDQGKALDDDVDFEVLGKGLPDFELGWTNQVTFGNWDVNAFFRGAFGHSLVNTFRAFYEPIIGSQSSYNFMNTKYARSDIKTAQFSSYYVEKADFLRLDNLSVGYNWNIDSDHIKDIRISLSGQNLFTITGYSGTDPEPVLQDFGDNNSANGEIVVTDGAVNTGTANPLAPGIDRRNSYFTQTTFTLGLNINF</sequence>
<dbReference type="NCBIfam" id="TIGR04056">
    <property type="entry name" value="OMP_RagA_SusC"/>
    <property type="match status" value="1"/>
</dbReference>
<dbReference type="Gene3D" id="2.170.130.10">
    <property type="entry name" value="TonB-dependent receptor, plug domain"/>
    <property type="match status" value="1"/>
</dbReference>
<evidence type="ECO:0000256" key="2">
    <source>
        <dbReference type="ARBA" id="ARBA00022448"/>
    </source>
</evidence>
<keyword evidence="14" id="KW-1185">Reference proteome</keyword>
<keyword evidence="2 8" id="KW-0813">Transport</keyword>
<keyword evidence="3 8" id="KW-1134">Transmembrane beta strand</keyword>
<protein>
    <submittedName>
        <fullName evidence="13">Iron complex outermembrane recepter protein</fullName>
    </submittedName>
</protein>
<dbReference type="RefSeq" id="WP_072989153.1">
    <property type="nucleotide sequence ID" value="NZ_FQYU01000001.1"/>
</dbReference>
<comment type="similarity">
    <text evidence="8 9">Belongs to the TonB-dependent receptor family.</text>
</comment>
<evidence type="ECO:0000256" key="1">
    <source>
        <dbReference type="ARBA" id="ARBA00004571"/>
    </source>
</evidence>